<gene>
    <name evidence="4" type="ORF">SPPG_04945</name>
</gene>
<dbReference type="InterPro" id="IPR003121">
    <property type="entry name" value="SWIB_MDM2_domain"/>
</dbReference>
<dbReference type="InParanoid" id="A0A0L0HEV9"/>
<dbReference type="AlphaFoldDB" id="A0A0L0HEV9"/>
<feature type="compositionally biased region" description="Acidic residues" evidence="1">
    <location>
        <begin position="65"/>
        <end position="74"/>
    </location>
</feature>
<protein>
    <recommendedName>
        <fullName evidence="6">DM2 domain-containing protein</fullName>
    </recommendedName>
</protein>
<dbReference type="Proteomes" id="UP000053201">
    <property type="component" value="Unassembled WGS sequence"/>
</dbReference>
<dbReference type="VEuPathDB" id="FungiDB:SPPG_04945"/>
<feature type="compositionally biased region" description="Basic and acidic residues" evidence="1">
    <location>
        <begin position="401"/>
        <end position="411"/>
    </location>
</feature>
<dbReference type="eggNOG" id="KOG1946">
    <property type="taxonomic scope" value="Eukaryota"/>
</dbReference>
<accession>A0A0L0HEV9</accession>
<feature type="compositionally biased region" description="Acidic residues" evidence="1">
    <location>
        <begin position="132"/>
        <end position="150"/>
    </location>
</feature>
<reference evidence="4 5" key="1">
    <citation type="submission" date="2009-08" db="EMBL/GenBank/DDBJ databases">
        <title>The Genome Sequence of Spizellomyces punctatus strain DAOM BR117.</title>
        <authorList>
            <consortium name="The Broad Institute Genome Sequencing Platform"/>
            <person name="Russ C."/>
            <person name="Cuomo C."/>
            <person name="Shea T."/>
            <person name="Young S.K."/>
            <person name="Zeng Q."/>
            <person name="Koehrsen M."/>
            <person name="Haas B."/>
            <person name="Borodovsky M."/>
            <person name="Guigo R."/>
            <person name="Alvarado L."/>
            <person name="Berlin A."/>
            <person name="Bochicchio J."/>
            <person name="Borenstein D."/>
            <person name="Chapman S."/>
            <person name="Chen Z."/>
            <person name="Engels R."/>
            <person name="Freedman E."/>
            <person name="Gellesch M."/>
            <person name="Goldberg J."/>
            <person name="Griggs A."/>
            <person name="Gujja S."/>
            <person name="Heiman D."/>
            <person name="Hepburn T."/>
            <person name="Howarth C."/>
            <person name="Jen D."/>
            <person name="Larson L."/>
            <person name="Lewis B."/>
            <person name="Mehta T."/>
            <person name="Park D."/>
            <person name="Pearson M."/>
            <person name="Roberts A."/>
            <person name="Saif S."/>
            <person name="Shenoy N."/>
            <person name="Sisk P."/>
            <person name="Stolte C."/>
            <person name="Sykes S."/>
            <person name="Thomson T."/>
            <person name="Walk T."/>
            <person name="White J."/>
            <person name="Yandava C."/>
            <person name="Burger G."/>
            <person name="Gray M.W."/>
            <person name="Holland P.W.H."/>
            <person name="King N."/>
            <person name="Lang F.B.F."/>
            <person name="Roger A.J."/>
            <person name="Ruiz-Trillo I."/>
            <person name="Lander E."/>
            <person name="Nusbaum C."/>
        </authorList>
    </citation>
    <scope>NUCLEOTIDE SEQUENCE [LARGE SCALE GENOMIC DNA]</scope>
    <source>
        <strain evidence="4 5">DAOM BR117</strain>
    </source>
</reference>
<name>A0A0L0HEV9_SPIPD</name>
<dbReference type="PANTHER" id="PTHR13844">
    <property type="entry name" value="SWI/SNF-RELATED MATRIX-ASSOCIATED ACTIN-DEPENDENT REGULATOR OF CHROMATIN SUBFAMILY D"/>
    <property type="match status" value="1"/>
</dbReference>
<feature type="compositionally biased region" description="Basic residues" evidence="1">
    <location>
        <begin position="178"/>
        <end position="188"/>
    </location>
</feature>
<dbReference type="OMA" id="KVWQYIR"/>
<dbReference type="InterPro" id="IPR036885">
    <property type="entry name" value="SWIB_MDM2_dom_sf"/>
</dbReference>
<dbReference type="InterPro" id="IPR014876">
    <property type="entry name" value="DEK_C"/>
</dbReference>
<feature type="domain" description="DEK-C" evidence="3">
    <location>
        <begin position="3"/>
        <end position="58"/>
    </location>
</feature>
<evidence type="ECO:0000313" key="5">
    <source>
        <dbReference type="Proteomes" id="UP000053201"/>
    </source>
</evidence>
<dbReference type="SUPFAM" id="SSF109715">
    <property type="entry name" value="DEK C-terminal domain"/>
    <property type="match status" value="1"/>
</dbReference>
<dbReference type="STRING" id="645134.A0A0L0HEV9"/>
<dbReference type="RefSeq" id="XP_016607596.1">
    <property type="nucleotide sequence ID" value="XM_016753186.1"/>
</dbReference>
<dbReference type="CDD" id="cd10567">
    <property type="entry name" value="SWIB-MDM2_like"/>
    <property type="match status" value="2"/>
</dbReference>
<feature type="compositionally biased region" description="Basic and acidic residues" evidence="1">
    <location>
        <begin position="151"/>
        <end position="164"/>
    </location>
</feature>
<proteinExistence type="predicted"/>
<keyword evidence="5" id="KW-1185">Reference proteome</keyword>
<feature type="region of interest" description="Disordered" evidence="1">
    <location>
        <begin position="65"/>
        <end position="193"/>
    </location>
</feature>
<dbReference type="GeneID" id="27688370"/>
<feature type="region of interest" description="Disordered" evidence="1">
    <location>
        <begin position="401"/>
        <end position="437"/>
    </location>
</feature>
<feature type="domain" description="DM2" evidence="2">
    <location>
        <begin position="193"/>
        <end position="272"/>
    </location>
</feature>
<feature type="compositionally biased region" description="Basic and acidic residues" evidence="1">
    <location>
        <begin position="75"/>
        <end position="98"/>
    </location>
</feature>
<dbReference type="InterPro" id="IPR019835">
    <property type="entry name" value="SWIB_domain"/>
</dbReference>
<dbReference type="Pfam" id="PF08766">
    <property type="entry name" value="DEK_C"/>
    <property type="match status" value="1"/>
</dbReference>
<evidence type="ECO:0008006" key="6">
    <source>
        <dbReference type="Google" id="ProtNLM"/>
    </source>
</evidence>
<evidence type="ECO:0000259" key="2">
    <source>
        <dbReference type="PROSITE" id="PS51925"/>
    </source>
</evidence>
<evidence type="ECO:0000313" key="4">
    <source>
        <dbReference type="EMBL" id="KNC99556.1"/>
    </source>
</evidence>
<dbReference type="PROSITE" id="PS51998">
    <property type="entry name" value="DEK_C"/>
    <property type="match status" value="1"/>
</dbReference>
<organism evidence="4 5">
    <name type="scientific">Spizellomyces punctatus (strain DAOM BR117)</name>
    <dbReference type="NCBI Taxonomy" id="645134"/>
    <lineage>
        <taxon>Eukaryota</taxon>
        <taxon>Fungi</taxon>
        <taxon>Fungi incertae sedis</taxon>
        <taxon>Chytridiomycota</taxon>
        <taxon>Chytridiomycota incertae sedis</taxon>
        <taxon>Chytridiomycetes</taxon>
        <taxon>Spizellomycetales</taxon>
        <taxon>Spizellomycetaceae</taxon>
        <taxon>Spizellomyces</taxon>
    </lineage>
</organism>
<dbReference type="OrthoDB" id="10251073at2759"/>
<dbReference type="FunCoup" id="A0A0L0HEV9">
    <property type="interactions" value="132"/>
</dbReference>
<dbReference type="Pfam" id="PF02201">
    <property type="entry name" value="SWIB"/>
    <property type="match status" value="2"/>
</dbReference>
<dbReference type="Gene3D" id="1.10.10.60">
    <property type="entry name" value="Homeodomain-like"/>
    <property type="match status" value="1"/>
</dbReference>
<evidence type="ECO:0000259" key="3">
    <source>
        <dbReference type="PROSITE" id="PS51998"/>
    </source>
</evidence>
<dbReference type="EMBL" id="KQ257457">
    <property type="protein sequence ID" value="KNC99556.1"/>
    <property type="molecule type" value="Genomic_DNA"/>
</dbReference>
<dbReference type="PROSITE" id="PS51925">
    <property type="entry name" value="SWIB_MDM2"/>
    <property type="match status" value="2"/>
</dbReference>
<feature type="domain" description="DM2" evidence="2">
    <location>
        <begin position="322"/>
        <end position="399"/>
    </location>
</feature>
<evidence type="ECO:0000256" key="1">
    <source>
        <dbReference type="SAM" id="MobiDB-lite"/>
    </source>
</evidence>
<dbReference type="SUPFAM" id="SSF47592">
    <property type="entry name" value="SWIB/MDM2 domain"/>
    <property type="match status" value="2"/>
</dbReference>
<dbReference type="SMART" id="SM00151">
    <property type="entry name" value="SWIB"/>
    <property type="match status" value="2"/>
</dbReference>
<dbReference type="Gene3D" id="1.10.245.10">
    <property type="entry name" value="SWIB/MDM2 domain"/>
    <property type="match status" value="2"/>
</dbReference>
<sequence length="437" mass="49111">MSELNLAKYSVRIRDILSNADLDTTTAKSVRRQLEQEYNVDLSPWKKEVDACILDILDELERGDENDEVGEMVDESIKEEKSKDEVKEEQKVKQEDLKTFLSPPPDKPVPVKRKNGADVNGSRKKVKSEDFVFSDEDELEESLEATAGDEELARQLQREEDTANRRTRRSGTASTPSTKKKSTAKRASSKPSAFTRPVVLSPALSTFVGGATEMPRHTVVKLLWAYIKEHDLQDPNDKRYILVDDALRPVFGSRQRVGMFGMNKILSKHMMKSDEVVGGRTFGSVEDDDDLCDSEVEKVKSPKPRAKKARKSGNGLARTNNAFHRPWLLSPELAALLGKSELPRPQVVKGIWDYVKGNDLQDPSNRKFILCDAALQKVFKTDRVSGFGMNSLLSQHLMKKEIADSSDQKEEMAEDDPEKSVKTEDDLSDEYSSISDG</sequence>